<dbReference type="PANTHER" id="PTHR44758:SF1">
    <property type="entry name" value="NAD(P) TRANSHYDROGENASE SUBUNIT BETA"/>
    <property type="match status" value="1"/>
</dbReference>
<evidence type="ECO:0000256" key="2">
    <source>
        <dbReference type="ARBA" id="ARBA00004429"/>
    </source>
</evidence>
<dbReference type="PANTHER" id="PTHR44758">
    <property type="entry name" value="NAD(P) TRANSHYDROGENASE SUBUNIT BETA"/>
    <property type="match status" value="1"/>
</dbReference>
<comment type="caution">
    <text evidence="18">The sequence shown here is derived from an EMBL/GenBank/DDBJ whole genome shotgun (WGS) entry which is preliminary data.</text>
</comment>
<feature type="transmembrane region" description="Helical" evidence="16">
    <location>
        <begin position="240"/>
        <end position="259"/>
    </location>
</feature>
<evidence type="ECO:0000256" key="8">
    <source>
        <dbReference type="ARBA" id="ARBA00022692"/>
    </source>
</evidence>
<protein>
    <recommendedName>
        <fullName evidence="5 15">NAD(P) transhydrogenase subunit beta</fullName>
        <ecNumber evidence="4 15">7.1.1.1</ecNumber>
    </recommendedName>
    <alternativeName>
        <fullName evidence="15">Nicotinamide nucleotide transhydrogenase subunit beta</fullName>
    </alternativeName>
</protein>
<keyword evidence="7 15" id="KW-0997">Cell inner membrane</keyword>
<dbReference type="GO" id="GO:0008750">
    <property type="term" value="F:proton-translocating NAD(P)+ transhydrogenase activity"/>
    <property type="evidence" value="ECO:0007669"/>
    <property type="project" value="UniProtKB-EC"/>
</dbReference>
<dbReference type="Gene3D" id="3.40.50.1220">
    <property type="entry name" value="TPP-binding domain"/>
    <property type="match status" value="1"/>
</dbReference>
<comment type="subcellular location">
    <subcellularLocation>
        <location evidence="2">Cell inner membrane</location>
        <topology evidence="2">Multi-pass membrane protein</topology>
    </subcellularLocation>
</comment>
<dbReference type="GO" id="GO:0050661">
    <property type="term" value="F:NADP binding"/>
    <property type="evidence" value="ECO:0007669"/>
    <property type="project" value="InterPro"/>
</dbReference>
<dbReference type="Pfam" id="PF02233">
    <property type="entry name" value="PNTB"/>
    <property type="match status" value="1"/>
</dbReference>
<evidence type="ECO:0000256" key="11">
    <source>
        <dbReference type="ARBA" id="ARBA00022989"/>
    </source>
</evidence>
<evidence type="ECO:0000256" key="12">
    <source>
        <dbReference type="ARBA" id="ARBA00023027"/>
    </source>
</evidence>
<evidence type="ECO:0000256" key="14">
    <source>
        <dbReference type="ARBA" id="ARBA00048202"/>
    </source>
</evidence>
<organism evidence="18 19">
    <name type="scientific">Dolichospermum planctonicum</name>
    <dbReference type="NCBI Taxonomy" id="136072"/>
    <lineage>
        <taxon>Bacteria</taxon>
        <taxon>Bacillati</taxon>
        <taxon>Cyanobacteriota</taxon>
        <taxon>Cyanophyceae</taxon>
        <taxon>Nostocales</taxon>
        <taxon>Aphanizomenonaceae</taxon>
        <taxon>Dolichospermum</taxon>
    </lineage>
</organism>
<feature type="transmembrane region" description="Helical" evidence="16">
    <location>
        <begin position="59"/>
        <end position="79"/>
    </location>
</feature>
<keyword evidence="11 16" id="KW-1133">Transmembrane helix</keyword>
<dbReference type="PIRSF" id="PIRSF000204">
    <property type="entry name" value="PNTB"/>
    <property type="match status" value="1"/>
</dbReference>
<name>A0A480AB01_9CYAN</name>
<reference evidence="19" key="1">
    <citation type="submission" date="2019-02" db="EMBL/GenBank/DDBJ databases">
        <title>Draft genome sequence of Dolichospermum planctonicum NIES-80.</title>
        <authorList>
            <person name="Yamaguchi H."/>
            <person name="Suzuki S."/>
            <person name="Kawachi M."/>
        </authorList>
    </citation>
    <scope>NUCLEOTIDE SEQUENCE [LARGE SCALE GENOMIC DNA]</scope>
    <source>
        <strain evidence="19">NIES-80</strain>
    </source>
</reference>
<evidence type="ECO:0000256" key="16">
    <source>
        <dbReference type="SAM" id="Phobius"/>
    </source>
</evidence>
<dbReference type="RefSeq" id="WP_137907912.1">
    <property type="nucleotide sequence ID" value="NZ_BJCF01000018.1"/>
</dbReference>
<keyword evidence="13 15" id="KW-0472">Membrane</keyword>
<feature type="transmembrane region" description="Helical" evidence="16">
    <location>
        <begin position="165"/>
        <end position="182"/>
    </location>
</feature>
<evidence type="ECO:0000256" key="13">
    <source>
        <dbReference type="ARBA" id="ARBA00023136"/>
    </source>
</evidence>
<dbReference type="Proteomes" id="UP000299367">
    <property type="component" value="Unassembled WGS sequence"/>
</dbReference>
<dbReference type="SUPFAM" id="SSF52467">
    <property type="entry name" value="DHS-like NAD/FAD-binding domain"/>
    <property type="match status" value="1"/>
</dbReference>
<feature type="transmembrane region" description="Helical" evidence="16">
    <location>
        <begin position="125"/>
        <end position="145"/>
    </location>
</feature>
<accession>A0A480AB01</accession>
<keyword evidence="10 15" id="KW-1278">Translocase</keyword>
<keyword evidence="6 15" id="KW-1003">Cell membrane</keyword>
<keyword evidence="8 16" id="KW-0812">Transmembrane</keyword>
<dbReference type="OrthoDB" id="9763786at2"/>
<evidence type="ECO:0000256" key="9">
    <source>
        <dbReference type="ARBA" id="ARBA00022857"/>
    </source>
</evidence>
<proteinExistence type="inferred from homology"/>
<feature type="transmembrane region" description="Helical" evidence="16">
    <location>
        <begin position="188"/>
        <end position="208"/>
    </location>
</feature>
<evidence type="ECO:0000256" key="6">
    <source>
        <dbReference type="ARBA" id="ARBA00022475"/>
    </source>
</evidence>
<dbReference type="EC" id="7.1.1.1" evidence="4 15"/>
<evidence type="ECO:0000256" key="3">
    <source>
        <dbReference type="ARBA" id="ARBA00007919"/>
    </source>
</evidence>
<dbReference type="GO" id="GO:0005886">
    <property type="term" value="C:plasma membrane"/>
    <property type="evidence" value="ECO:0007669"/>
    <property type="project" value="UniProtKB-SubCell"/>
</dbReference>
<evidence type="ECO:0000256" key="1">
    <source>
        <dbReference type="ARBA" id="ARBA00003943"/>
    </source>
</evidence>
<gene>
    <name evidence="18" type="ORF">NIES80_19930</name>
</gene>
<comment type="similarity">
    <text evidence="3 15">Belongs to the PNT beta subunit family.</text>
</comment>
<evidence type="ECO:0000256" key="10">
    <source>
        <dbReference type="ARBA" id="ARBA00022967"/>
    </source>
</evidence>
<feature type="transmembrane region" description="Helical" evidence="16">
    <location>
        <begin position="91"/>
        <end position="113"/>
    </location>
</feature>
<feature type="transmembrane region" description="Helical" evidence="16">
    <location>
        <begin position="6"/>
        <end position="24"/>
    </location>
</feature>
<dbReference type="InterPro" id="IPR034300">
    <property type="entry name" value="PNTB-like"/>
</dbReference>
<dbReference type="InterPro" id="IPR012136">
    <property type="entry name" value="NADH_DH_b"/>
</dbReference>
<dbReference type="AlphaFoldDB" id="A0A480AB01"/>
<feature type="transmembrane region" description="Helical" evidence="16">
    <location>
        <begin position="215"/>
        <end position="234"/>
    </location>
</feature>
<feature type="transmembrane region" description="Helical" evidence="16">
    <location>
        <begin position="266"/>
        <end position="288"/>
    </location>
</feature>
<keyword evidence="12 15" id="KW-0520">NAD</keyword>
<evidence type="ECO:0000256" key="5">
    <source>
        <dbReference type="ARBA" id="ARBA00014581"/>
    </source>
</evidence>
<evidence type="ECO:0000256" key="15">
    <source>
        <dbReference type="PIRNR" id="PIRNR000204"/>
    </source>
</evidence>
<keyword evidence="9 15" id="KW-0521">NADP</keyword>
<sequence length="467" mass="48847">MSDFLPTGIQLTYLVAASLFILGLKKLGSPATARNGNLVAAVGMLLAIIATLLDQQVLNYEMILVGLAIGSVIGTVIAYKVQMTEMPQMVGLLNGLGGASSALIAVAEFWRLLDSSQPIPLDVNISMLLDVLIGGVTLTGSFLAFAKLQGLISGTPITFPLQQPFNLLLLGSYLAGSAYLIITPDSLPVFLGVVAVSLVLGVMFVLPIGGGDMPVVISLLNSLSGVAAAAAGFVVMNNMLIIAGALVGASGLILTEIMCKAMNRSLFSVLFSAFGSVSTATGGAAAGASNQTVRSIDPEEGAMMLGYARSVVIVPGYGMAVAQAQHSVRELADQLERMGVDVKYAIHPVAGRMPGHMNVLLAEANVAYTQLYDMEDINPQFEQADVALVIGANDVVNPAARSDKNSPIYGMPILEVDRAKQTIVIKRGMSAGFAGVDNELFYKDKTTMLFGSAKDMVAKLVSEVKQL</sequence>
<evidence type="ECO:0000259" key="17">
    <source>
        <dbReference type="Pfam" id="PF02233"/>
    </source>
</evidence>
<evidence type="ECO:0000256" key="7">
    <source>
        <dbReference type="ARBA" id="ARBA00022519"/>
    </source>
</evidence>
<evidence type="ECO:0000256" key="4">
    <source>
        <dbReference type="ARBA" id="ARBA00012943"/>
    </source>
</evidence>
<evidence type="ECO:0000313" key="18">
    <source>
        <dbReference type="EMBL" id="GCL42290.1"/>
    </source>
</evidence>
<dbReference type="InterPro" id="IPR029035">
    <property type="entry name" value="DHS-like_NAD/FAD-binding_dom"/>
</dbReference>
<feature type="transmembrane region" description="Helical" evidence="16">
    <location>
        <begin position="36"/>
        <end position="53"/>
    </location>
</feature>
<comment type="catalytic activity">
    <reaction evidence="14 15">
        <text>NAD(+) + NADPH + H(+)(in) = NADH + NADP(+) + H(+)(out)</text>
        <dbReference type="Rhea" id="RHEA:47992"/>
        <dbReference type="ChEBI" id="CHEBI:15378"/>
        <dbReference type="ChEBI" id="CHEBI:57540"/>
        <dbReference type="ChEBI" id="CHEBI:57783"/>
        <dbReference type="ChEBI" id="CHEBI:57945"/>
        <dbReference type="ChEBI" id="CHEBI:58349"/>
        <dbReference type="EC" id="7.1.1.1"/>
    </reaction>
</comment>
<comment type="function">
    <text evidence="1 15">The transhydrogenation between NADH and NADP is coupled to respiration and ATP hydrolysis and functions as a proton pump across the membrane.</text>
</comment>
<evidence type="ECO:0000313" key="19">
    <source>
        <dbReference type="Proteomes" id="UP000299367"/>
    </source>
</evidence>
<dbReference type="EMBL" id="BJCF01000018">
    <property type="protein sequence ID" value="GCL42290.1"/>
    <property type="molecule type" value="Genomic_DNA"/>
</dbReference>
<feature type="domain" description="NADP transhydrogenase beta-like" evidence="17">
    <location>
        <begin position="10"/>
        <end position="462"/>
    </location>
</feature>